<dbReference type="GO" id="GO:1903093">
    <property type="term" value="P:regulation of protein K48-linked deubiquitination"/>
    <property type="evidence" value="ECO:0007669"/>
    <property type="project" value="TreeGrafter"/>
</dbReference>
<feature type="region of interest" description="Disordered" evidence="6">
    <location>
        <begin position="1088"/>
        <end position="1110"/>
    </location>
</feature>
<evidence type="ECO:0000313" key="10">
    <source>
        <dbReference type="Proteomes" id="UP000316079"/>
    </source>
</evidence>
<feature type="region of interest" description="Disordered" evidence="6">
    <location>
        <begin position="1005"/>
        <end position="1030"/>
    </location>
</feature>
<dbReference type="PANTHER" id="PTHR12419:SF9">
    <property type="entry name" value="OTU DOMAIN-CONTAINING PROTEIN 4"/>
    <property type="match status" value="1"/>
</dbReference>
<keyword evidence="10" id="KW-1185">Reference proteome</keyword>
<dbReference type="EC" id="3.4.19.12" evidence="2"/>
<dbReference type="CDD" id="cd20448">
    <property type="entry name" value="Tudor_OTUD4"/>
    <property type="match status" value="1"/>
</dbReference>
<dbReference type="InterPro" id="IPR002999">
    <property type="entry name" value="Tudor"/>
</dbReference>
<evidence type="ECO:0000256" key="4">
    <source>
        <dbReference type="ARBA" id="ARBA00022786"/>
    </source>
</evidence>
<keyword evidence="5" id="KW-0788">Thiol protease</keyword>
<evidence type="ECO:0000259" key="8">
    <source>
        <dbReference type="PROSITE" id="PS50802"/>
    </source>
</evidence>
<evidence type="ECO:0000256" key="1">
    <source>
        <dbReference type="ARBA" id="ARBA00000707"/>
    </source>
</evidence>
<dbReference type="GO" id="GO:0006508">
    <property type="term" value="P:proteolysis"/>
    <property type="evidence" value="ECO:0007669"/>
    <property type="project" value="UniProtKB-KW"/>
</dbReference>
<feature type="compositionally biased region" description="Polar residues" evidence="6">
    <location>
        <begin position="565"/>
        <end position="585"/>
    </location>
</feature>
<dbReference type="Gene3D" id="3.90.70.80">
    <property type="match status" value="1"/>
</dbReference>
<keyword evidence="3" id="KW-0645">Protease</keyword>
<feature type="compositionally biased region" description="Polar residues" evidence="6">
    <location>
        <begin position="1009"/>
        <end position="1029"/>
    </location>
</feature>
<feature type="region of interest" description="Disordered" evidence="6">
    <location>
        <begin position="1"/>
        <end position="21"/>
    </location>
</feature>
<feature type="compositionally biased region" description="Basic and acidic residues" evidence="6">
    <location>
        <begin position="490"/>
        <end position="503"/>
    </location>
</feature>
<evidence type="ECO:0000313" key="9">
    <source>
        <dbReference type="EMBL" id="TRY98567.1"/>
    </source>
</evidence>
<dbReference type="SUPFAM" id="SSF54001">
    <property type="entry name" value="Cysteine proteinases"/>
    <property type="match status" value="1"/>
</dbReference>
<dbReference type="OrthoDB" id="10017659at2759"/>
<dbReference type="InterPro" id="IPR050704">
    <property type="entry name" value="Peptidase_C85-like"/>
</dbReference>
<dbReference type="EMBL" id="SRMA01025157">
    <property type="protein sequence ID" value="TRY98567.1"/>
    <property type="molecule type" value="Genomic_DNA"/>
</dbReference>
<dbReference type="Proteomes" id="UP000316079">
    <property type="component" value="Unassembled WGS sequence"/>
</dbReference>
<evidence type="ECO:0000256" key="3">
    <source>
        <dbReference type="ARBA" id="ARBA00022670"/>
    </source>
</evidence>
<feature type="compositionally biased region" description="Low complexity" evidence="6">
    <location>
        <begin position="550"/>
        <end position="564"/>
    </location>
</feature>
<reference evidence="9 10" key="1">
    <citation type="journal article" date="2019" name="Sci. Data">
        <title>Hybrid genome assembly and annotation of Danionella translucida.</title>
        <authorList>
            <person name="Kadobianskyi M."/>
            <person name="Schulze L."/>
            <person name="Schuelke M."/>
            <person name="Judkewitz B."/>
        </authorList>
    </citation>
    <scope>NUCLEOTIDE SEQUENCE [LARGE SCALE GENOMIC DNA]</scope>
    <source>
        <strain evidence="9 10">Bolton</strain>
    </source>
</reference>
<dbReference type="Pfam" id="PF02338">
    <property type="entry name" value="OTU"/>
    <property type="match status" value="1"/>
</dbReference>
<dbReference type="STRING" id="623744.A0A553R8Q5"/>
<comment type="catalytic activity">
    <reaction evidence="1">
        <text>Thiol-dependent hydrolysis of ester, thioester, amide, peptide and isopeptide bonds formed by the C-terminal Gly of ubiquitin (a 76-residue protein attached to proteins as an intracellular targeting signal).</text>
        <dbReference type="EC" id="3.4.19.12"/>
    </reaction>
</comment>
<evidence type="ECO:0000259" key="7">
    <source>
        <dbReference type="PROSITE" id="PS50304"/>
    </source>
</evidence>
<dbReference type="GO" id="GO:0061578">
    <property type="term" value="F:K63-linked deubiquitinase activity"/>
    <property type="evidence" value="ECO:0007669"/>
    <property type="project" value="TreeGrafter"/>
</dbReference>
<dbReference type="PROSITE" id="PS50802">
    <property type="entry name" value="OTU"/>
    <property type="match status" value="1"/>
</dbReference>
<feature type="compositionally biased region" description="Polar residues" evidence="6">
    <location>
        <begin position="504"/>
        <end position="513"/>
    </location>
</feature>
<keyword evidence="4" id="KW-0833">Ubl conjugation pathway</keyword>
<proteinExistence type="predicted"/>
<comment type="caution">
    <text evidence="9">The sequence shown here is derived from an EMBL/GenBank/DDBJ whole genome shotgun (WGS) entry which is preliminary data.</text>
</comment>
<protein>
    <recommendedName>
        <fullName evidence="2">ubiquitinyl hydrolase 1</fullName>
        <ecNumber evidence="2">3.4.19.12</ecNumber>
    </recommendedName>
</protein>
<feature type="domain" description="Tudor" evidence="7">
    <location>
        <begin position="327"/>
        <end position="387"/>
    </location>
</feature>
<feature type="compositionally biased region" description="Basic and acidic residues" evidence="6">
    <location>
        <begin position="434"/>
        <end position="444"/>
    </location>
</feature>
<feature type="domain" description="OTU" evidence="8">
    <location>
        <begin position="33"/>
        <end position="193"/>
    </location>
</feature>
<feature type="compositionally biased region" description="Acidic residues" evidence="6">
    <location>
        <begin position="245"/>
        <end position="254"/>
    </location>
</feature>
<feature type="region of interest" description="Disordered" evidence="6">
    <location>
        <begin position="1261"/>
        <end position="1296"/>
    </location>
</feature>
<accession>A0A553R8Q5</accession>
<dbReference type="SUPFAM" id="SSF63748">
    <property type="entry name" value="Tudor/PWWP/MBT"/>
    <property type="match status" value="1"/>
</dbReference>
<gene>
    <name evidence="9" type="ORF">DNTS_005271</name>
</gene>
<feature type="region of interest" description="Disordered" evidence="6">
    <location>
        <begin position="819"/>
        <end position="839"/>
    </location>
</feature>
<evidence type="ECO:0000256" key="2">
    <source>
        <dbReference type="ARBA" id="ARBA00012759"/>
    </source>
</evidence>
<feature type="region of interest" description="Disordered" evidence="6">
    <location>
        <begin position="693"/>
        <end position="716"/>
    </location>
</feature>
<dbReference type="GO" id="GO:0004843">
    <property type="term" value="F:cysteine-type deubiquitinase activity"/>
    <property type="evidence" value="ECO:0007669"/>
    <property type="project" value="UniProtKB-EC"/>
</dbReference>
<name>A0A553R8Q5_9TELE</name>
<dbReference type="GO" id="GO:0034122">
    <property type="term" value="P:negative regulation of toll-like receptor signaling pathway"/>
    <property type="evidence" value="ECO:0007669"/>
    <property type="project" value="TreeGrafter"/>
</dbReference>
<feature type="compositionally biased region" description="Low complexity" evidence="6">
    <location>
        <begin position="819"/>
        <end position="831"/>
    </location>
</feature>
<feature type="region of interest" description="Disordered" evidence="6">
    <location>
        <begin position="604"/>
        <end position="635"/>
    </location>
</feature>
<evidence type="ECO:0000256" key="5">
    <source>
        <dbReference type="ARBA" id="ARBA00022807"/>
    </source>
</evidence>
<organism evidence="9 10">
    <name type="scientific">Danionella cerebrum</name>
    <dbReference type="NCBI Taxonomy" id="2873325"/>
    <lineage>
        <taxon>Eukaryota</taxon>
        <taxon>Metazoa</taxon>
        <taxon>Chordata</taxon>
        <taxon>Craniata</taxon>
        <taxon>Vertebrata</taxon>
        <taxon>Euteleostomi</taxon>
        <taxon>Actinopterygii</taxon>
        <taxon>Neopterygii</taxon>
        <taxon>Teleostei</taxon>
        <taxon>Ostariophysi</taxon>
        <taxon>Cypriniformes</taxon>
        <taxon>Danionidae</taxon>
        <taxon>Danioninae</taxon>
        <taxon>Danionella</taxon>
    </lineage>
</organism>
<dbReference type="GO" id="GO:0016579">
    <property type="term" value="P:protein deubiquitination"/>
    <property type="evidence" value="ECO:0007669"/>
    <property type="project" value="TreeGrafter"/>
</dbReference>
<dbReference type="InterPro" id="IPR003323">
    <property type="entry name" value="OTU_dom"/>
</dbReference>
<feature type="compositionally biased region" description="Basic and acidic residues" evidence="6">
    <location>
        <begin position="230"/>
        <end position="244"/>
    </location>
</feature>
<sequence>MELREEPAGARQQLSADRTHESRMDEYLRSLGLYRKKIAKDGSCLFRAVAEQSISSGFQYQNRLRCAEGAGDAAVPAEMAWELYPYLFVPQVLQCQSLHTQVRATCEKYLRQNRAAYELFIEGDFEKYLENLQDPQSWVGQVEITALAQIYKHDFVIFQEPDQPPVNLTEHGFNKKVLLCFLNGNHYDSVYPESFEKNAALCQSVLYELLYDRVCGAERGALASCYKGGRGREKLDSDQCKSSEESDLEEEDFWSSEVGGKLGNGSYARPPPKGRGRGTPRGRGRGLSSKVQKSLNPAIYRNVEFDVWLRSKRLQQQRDFCMAAGMQYAVGDKCKVQLSGSNRLYNAMVQEVSPDNGPITVFIEELNRQQTVPLLNLRLPSKEPQPWQPTSEKGRQPPGTYNEREGGGGRRSNRTTQSGRALKQNSWPSADAPEDTRNNFRHSDYQSSPVCILPEEEEESVVLELLHKDEHNFPSLGTSSQMATTGDLLKKGGERRSFRKKENSSGAETPQRSGTEETHVIQFPHKPGQRTSPKVQEKLIPVSPPPPAAVPFSSASSMLSRSESANGSSYNQSASTTTRRTPVQLKSNIYQGVDNTESPLSFISSSLTGTVPNTTPTQSKPAPQASRASTQRAPFPTRVSTSEIVSQNDQARSPINPALVLAAPLTQPLHSGCIPNNTVAPLSLSTPVTSTSITSPSPVSALVPGPPSTLPLDVNPSGALRSISMRTPVADRESTSSDASFPLHRNHVSIPAQVAASVIEPPNECFGTIPLESSQLPNVGSPPAHVSTVLGPPNLSLSSLSLDERFGQAVCQQTASAAAGRASTTGTTDGGNVHPIAPQNLNAQDCSSCNIPIERNSGTPVGQKNFDPRIPHSHFQAVSDGQATGLPTDFPQDSLKAPPSCESFAAPASSVGTVPESTQTQQLPFPQLQWSQLLQDPLYPGFPQNKKGELEPLPTFSQSQKGEDLPQDVNVLKFFFNLGLKAYSQPLFPPVVYLAPLNQAYRIHHGDPTPTSNPSANPVDSWPQENPSVDDQAAVAPGLANPADVRMYDNSQSIPAMPPRPLVPTLGSPVQSGYSGAYAGLPPVQFAAPPSPPPGNHMHPQSSGGYQRVPFPSVSHYDHALLNHGPHARVDSFAFAPSPSERAPESGLLSVNPQFRPLQNAPGFLPLGGGEYKAPVEPANFGGPTSFVQPFHIVPRQGDTACLTSSVNARQGGTFSNNLHGRPIGEDPSQLIHAYPTEDGWMGEMGSSSEDLRVAQSLYYQSNRGGARQTQDDKGRFRGRGPRGRRDYPNRSKDQSYMFCGGQGAALRFETPIPYQ</sequence>
<dbReference type="InterPro" id="IPR038765">
    <property type="entry name" value="Papain-like_cys_pep_sf"/>
</dbReference>
<feature type="compositionally biased region" description="Basic and acidic residues" evidence="6">
    <location>
        <begin position="1284"/>
        <end position="1294"/>
    </location>
</feature>
<keyword evidence="5" id="KW-0378">Hydrolase</keyword>
<dbReference type="PROSITE" id="PS50304">
    <property type="entry name" value="TUDOR"/>
    <property type="match status" value="1"/>
</dbReference>
<evidence type="ECO:0000256" key="6">
    <source>
        <dbReference type="SAM" id="MobiDB-lite"/>
    </source>
</evidence>
<feature type="region of interest" description="Disordered" evidence="6">
    <location>
        <begin position="490"/>
        <end position="585"/>
    </location>
</feature>
<dbReference type="PANTHER" id="PTHR12419">
    <property type="entry name" value="OTU DOMAIN CONTAINING PROTEIN"/>
    <property type="match status" value="1"/>
</dbReference>
<feature type="compositionally biased region" description="Basic residues" evidence="6">
    <location>
        <begin position="272"/>
        <end position="284"/>
    </location>
</feature>
<dbReference type="GO" id="GO:2000660">
    <property type="term" value="P:negative regulation of interleukin-1-mediated signaling pathway"/>
    <property type="evidence" value="ECO:0007669"/>
    <property type="project" value="TreeGrafter"/>
</dbReference>
<feature type="region of interest" description="Disordered" evidence="6">
    <location>
        <begin position="229"/>
        <end position="292"/>
    </location>
</feature>
<feature type="region of interest" description="Disordered" evidence="6">
    <location>
        <begin position="378"/>
        <end position="452"/>
    </location>
</feature>